<dbReference type="AlphaFoldDB" id="A0A4Z2HWN7"/>
<accession>A0A4Z2HWN7</accession>
<evidence type="ECO:0000313" key="2">
    <source>
        <dbReference type="EMBL" id="TNN69424.1"/>
    </source>
</evidence>
<name>A0A4Z2HWN7_9TELE</name>
<organism evidence="2 3">
    <name type="scientific">Liparis tanakae</name>
    <name type="common">Tanaka's snailfish</name>
    <dbReference type="NCBI Taxonomy" id="230148"/>
    <lineage>
        <taxon>Eukaryota</taxon>
        <taxon>Metazoa</taxon>
        <taxon>Chordata</taxon>
        <taxon>Craniata</taxon>
        <taxon>Vertebrata</taxon>
        <taxon>Euteleostomi</taxon>
        <taxon>Actinopterygii</taxon>
        <taxon>Neopterygii</taxon>
        <taxon>Teleostei</taxon>
        <taxon>Neoteleostei</taxon>
        <taxon>Acanthomorphata</taxon>
        <taxon>Eupercaria</taxon>
        <taxon>Perciformes</taxon>
        <taxon>Cottioidei</taxon>
        <taxon>Cottales</taxon>
        <taxon>Liparidae</taxon>
        <taxon>Liparis</taxon>
    </lineage>
</organism>
<sequence length="59" mass="6468">MVENERAPSGLPGGRRPNMCQEGPDIPVRGVLAAPLLFPLAVESGRHIQSNPIQEKHNW</sequence>
<proteinExistence type="predicted"/>
<gene>
    <name evidence="2" type="ORF">EYF80_020258</name>
</gene>
<reference evidence="2 3" key="1">
    <citation type="submission" date="2019-03" db="EMBL/GenBank/DDBJ databases">
        <title>First draft genome of Liparis tanakae, snailfish: a comprehensive survey of snailfish specific genes.</title>
        <authorList>
            <person name="Kim W."/>
            <person name="Song I."/>
            <person name="Jeong J.-H."/>
            <person name="Kim D."/>
            <person name="Kim S."/>
            <person name="Ryu S."/>
            <person name="Song J.Y."/>
            <person name="Lee S.K."/>
        </authorList>
    </citation>
    <scope>NUCLEOTIDE SEQUENCE [LARGE SCALE GENOMIC DNA]</scope>
    <source>
        <tissue evidence="2">Muscle</tissue>
    </source>
</reference>
<comment type="caution">
    <text evidence="2">The sequence shown here is derived from an EMBL/GenBank/DDBJ whole genome shotgun (WGS) entry which is preliminary data.</text>
</comment>
<keyword evidence="3" id="KW-1185">Reference proteome</keyword>
<dbReference type="EMBL" id="SRLO01000175">
    <property type="protein sequence ID" value="TNN69424.1"/>
    <property type="molecule type" value="Genomic_DNA"/>
</dbReference>
<protein>
    <submittedName>
        <fullName evidence="2">Uncharacterized protein</fullName>
    </submittedName>
</protein>
<evidence type="ECO:0000256" key="1">
    <source>
        <dbReference type="SAM" id="MobiDB-lite"/>
    </source>
</evidence>
<dbReference type="Proteomes" id="UP000314294">
    <property type="component" value="Unassembled WGS sequence"/>
</dbReference>
<feature type="region of interest" description="Disordered" evidence="1">
    <location>
        <begin position="1"/>
        <end position="23"/>
    </location>
</feature>
<evidence type="ECO:0000313" key="3">
    <source>
        <dbReference type="Proteomes" id="UP000314294"/>
    </source>
</evidence>